<dbReference type="Pfam" id="PF07725">
    <property type="entry name" value="LRR_3"/>
    <property type="match status" value="1"/>
</dbReference>
<dbReference type="InterPro" id="IPR042197">
    <property type="entry name" value="Apaf_helical"/>
</dbReference>
<comment type="catalytic activity">
    <reaction evidence="7">
        <text>NAD(+) + H2O = ADP-D-ribose + nicotinamide + H(+)</text>
        <dbReference type="Rhea" id="RHEA:16301"/>
        <dbReference type="ChEBI" id="CHEBI:15377"/>
        <dbReference type="ChEBI" id="CHEBI:15378"/>
        <dbReference type="ChEBI" id="CHEBI:17154"/>
        <dbReference type="ChEBI" id="CHEBI:57540"/>
        <dbReference type="ChEBI" id="CHEBI:57967"/>
        <dbReference type="EC" id="3.2.2.6"/>
    </reaction>
    <physiologicalReaction direction="left-to-right" evidence="7">
        <dbReference type="Rhea" id="RHEA:16302"/>
    </physiologicalReaction>
</comment>
<dbReference type="InterPro" id="IPR011713">
    <property type="entry name" value="Leu-rich_rpt_3"/>
</dbReference>
<dbReference type="InterPro" id="IPR036390">
    <property type="entry name" value="WH_DNA-bd_sf"/>
</dbReference>
<dbReference type="InterPro" id="IPR002182">
    <property type="entry name" value="NB-ARC"/>
</dbReference>
<gene>
    <name evidence="10" type="ORF">V5N11_030791</name>
</gene>
<dbReference type="SMART" id="SM00255">
    <property type="entry name" value="TIR"/>
    <property type="match status" value="1"/>
</dbReference>
<keyword evidence="11" id="KW-1185">Reference proteome</keyword>
<evidence type="ECO:0000259" key="9">
    <source>
        <dbReference type="PROSITE" id="PS50104"/>
    </source>
</evidence>
<dbReference type="Proteomes" id="UP001558713">
    <property type="component" value="Unassembled WGS sequence"/>
</dbReference>
<dbReference type="Gene3D" id="3.40.50.10140">
    <property type="entry name" value="Toll/interleukin-1 receptor homology (TIR) domain"/>
    <property type="match status" value="1"/>
</dbReference>
<dbReference type="Pfam" id="PF01582">
    <property type="entry name" value="TIR"/>
    <property type="match status" value="1"/>
</dbReference>
<evidence type="ECO:0000256" key="7">
    <source>
        <dbReference type="ARBA" id="ARBA00047304"/>
    </source>
</evidence>
<dbReference type="Pfam" id="PF00931">
    <property type="entry name" value="NB-ARC"/>
    <property type="match status" value="1"/>
</dbReference>
<protein>
    <recommendedName>
        <fullName evidence="1">ADP-ribosyl cyclase/cyclic ADP-ribose hydrolase</fullName>
        <ecNumber evidence="1">3.2.2.6</ecNumber>
    </recommendedName>
</protein>
<dbReference type="InterPro" id="IPR000157">
    <property type="entry name" value="TIR_dom"/>
</dbReference>
<dbReference type="Gene3D" id="3.80.10.10">
    <property type="entry name" value="Ribonuclease Inhibitor"/>
    <property type="match status" value="2"/>
</dbReference>
<organism evidence="10 11">
    <name type="scientific">Cardamine amara subsp. amara</name>
    <dbReference type="NCBI Taxonomy" id="228776"/>
    <lineage>
        <taxon>Eukaryota</taxon>
        <taxon>Viridiplantae</taxon>
        <taxon>Streptophyta</taxon>
        <taxon>Embryophyta</taxon>
        <taxon>Tracheophyta</taxon>
        <taxon>Spermatophyta</taxon>
        <taxon>Magnoliopsida</taxon>
        <taxon>eudicotyledons</taxon>
        <taxon>Gunneridae</taxon>
        <taxon>Pentapetalae</taxon>
        <taxon>rosids</taxon>
        <taxon>malvids</taxon>
        <taxon>Brassicales</taxon>
        <taxon>Brassicaceae</taxon>
        <taxon>Cardamineae</taxon>
        <taxon>Cardamine</taxon>
    </lineage>
</organism>
<dbReference type="Pfam" id="PF23282">
    <property type="entry name" value="WHD_ROQ1"/>
    <property type="match status" value="1"/>
</dbReference>
<keyword evidence="3" id="KW-0677">Repeat</keyword>
<dbReference type="FunFam" id="3.40.50.10140:FF:000007">
    <property type="entry name" value="Disease resistance protein (TIR-NBS-LRR class)"/>
    <property type="match status" value="1"/>
</dbReference>
<dbReference type="FunFam" id="3.40.50.300:FF:001002">
    <property type="entry name" value="Disease resistance protein (TIR-NBS-LRR class)"/>
    <property type="match status" value="1"/>
</dbReference>
<feature type="region of interest" description="Disordered" evidence="8">
    <location>
        <begin position="1"/>
        <end position="20"/>
    </location>
</feature>
<dbReference type="EC" id="3.2.2.6" evidence="1"/>
<name>A0ABD0ZVX3_CARAN</name>
<dbReference type="SUPFAM" id="SSF52540">
    <property type="entry name" value="P-loop containing nucleoside triphosphate hydrolases"/>
    <property type="match status" value="1"/>
</dbReference>
<dbReference type="InterPro" id="IPR044974">
    <property type="entry name" value="Disease_R_plants"/>
</dbReference>
<feature type="domain" description="TIR" evidence="9">
    <location>
        <begin position="26"/>
        <end position="190"/>
    </location>
</feature>
<evidence type="ECO:0000256" key="2">
    <source>
        <dbReference type="ARBA" id="ARBA00022614"/>
    </source>
</evidence>
<dbReference type="AlphaFoldDB" id="A0ABD0ZVX3"/>
<accession>A0ABD0ZVX3</accession>
<keyword evidence="5" id="KW-0611">Plant defense</keyword>
<dbReference type="InterPro" id="IPR058192">
    <property type="entry name" value="WHD_ROQ1-like"/>
</dbReference>
<dbReference type="GO" id="GO:0061809">
    <property type="term" value="F:NAD+ nucleosidase activity, cyclic ADP-ribose generating"/>
    <property type="evidence" value="ECO:0007669"/>
    <property type="project" value="UniProtKB-EC"/>
</dbReference>
<keyword evidence="6" id="KW-0520">NAD</keyword>
<dbReference type="SUPFAM" id="SSF52200">
    <property type="entry name" value="Toll/Interleukin receptor TIR domain"/>
    <property type="match status" value="1"/>
</dbReference>
<dbReference type="CDD" id="cd00009">
    <property type="entry name" value="AAA"/>
    <property type="match status" value="1"/>
</dbReference>
<dbReference type="PANTHER" id="PTHR11017:SF569">
    <property type="entry name" value="DISEASE RESISTANCE PROTEIN"/>
    <property type="match status" value="1"/>
</dbReference>
<proteinExistence type="predicted"/>
<dbReference type="GO" id="GO:0006952">
    <property type="term" value="P:defense response"/>
    <property type="evidence" value="ECO:0007669"/>
    <property type="project" value="UniProtKB-KW"/>
</dbReference>
<sequence length="893" mass="101522">MASASYSSLSSSSSSSSSSPISFHSWRYHVFPSFSGEDVRRNFLSHFHKELQLKGIDAFRDDGVKRSLSIWPELKQAIWESRISIVILSRNYAGSSWCLNELLEIMECREVTGQTLMAIFYEVDPSDVRKQKGNFGEAFEKICVGRTEEEKQRWKQALTNVANIFGQCSAKWDSEAEMIEKIVAEVLEELNCIPSKDFEDMVGLDAHVTKLKSVLSLESNEVKMIGIWGPKGIGKTTIARALYNQLSSFNDDFQLNIFMENIKGSYRRNEINGYSLKLHLQEIFLSEIFNHRNVKISHLGVAQERLKNQKTLIVLDDVDELEQLHALADETQWFGNGTRIIVTTEDKQLLKAHGIKHVYEVGFPSKGEAFKILCGYAFGKKSAPEGFHDLAIQVTEISGYLPLSLSVLGSSLRGMSKEEWIKALPRLRTSLNGKIEKLLRVCYDGLHDKDKALFLHIAGFFNGEKLDRLMQFLDKSALDAEFGLKVLVDTSLIHISDDGCIVMHCLLQQMGLEIIREQRIDKPGKRKFLVDAKEISQVLADETGTETVLGISLDMSEIDDELYISEKAFGKMPNLQFLRLYKNFQHDSFKLYLPHGLDYLPRKLRLLHWDSYPIKCMPSKFHPEFLVELSMRDSKLENLWEGIQPLTSLKQMDLSASTKIKDIPNLSRATNLENLYLRFCKSLVTVPSSSLQNLNQLKVLDMSSCVRLNSLPKDMNLESLSVLNMKGCSKLKSFPEISSQVKFLSVGETAIEEVPSSVSHWSHLISLEMSGCKKLKTFPKLPASVEVLDLSRTGIEEIPWWIENASELLIMCMTDCKKLRSISSSINKLKHLEQIDLSGCVLRPQLPCRAQNGAKSLDSRGGSWRSAEKETRNRARTFQRRRIVTWMKNLFRI</sequence>
<evidence type="ECO:0000256" key="5">
    <source>
        <dbReference type="ARBA" id="ARBA00022821"/>
    </source>
</evidence>
<dbReference type="SUPFAM" id="SSF46785">
    <property type="entry name" value="Winged helix' DNA-binding domain"/>
    <property type="match status" value="1"/>
</dbReference>
<dbReference type="InterPro" id="IPR003593">
    <property type="entry name" value="AAA+_ATPase"/>
</dbReference>
<dbReference type="InterPro" id="IPR027417">
    <property type="entry name" value="P-loop_NTPase"/>
</dbReference>
<evidence type="ECO:0000256" key="4">
    <source>
        <dbReference type="ARBA" id="ARBA00022801"/>
    </source>
</evidence>
<dbReference type="PRINTS" id="PR00364">
    <property type="entry name" value="DISEASERSIST"/>
</dbReference>
<keyword evidence="2" id="KW-0433">Leucine-rich repeat</keyword>
<dbReference type="Gene3D" id="3.40.50.300">
    <property type="entry name" value="P-loop containing nucleotide triphosphate hydrolases"/>
    <property type="match status" value="1"/>
</dbReference>
<dbReference type="FunFam" id="3.80.10.10:FF:000386">
    <property type="entry name" value="Disease resistance protein RPS4"/>
    <property type="match status" value="1"/>
</dbReference>
<evidence type="ECO:0000313" key="11">
    <source>
        <dbReference type="Proteomes" id="UP001558713"/>
    </source>
</evidence>
<dbReference type="InterPro" id="IPR032675">
    <property type="entry name" value="LRR_dom_sf"/>
</dbReference>
<reference evidence="10 11" key="1">
    <citation type="submission" date="2024-04" db="EMBL/GenBank/DDBJ databases">
        <title>Genome assembly C_amara_ONT_v2.</title>
        <authorList>
            <person name="Yant L."/>
            <person name="Moore C."/>
            <person name="Slenker M."/>
        </authorList>
    </citation>
    <scope>NUCLEOTIDE SEQUENCE [LARGE SCALE GENOMIC DNA]</scope>
    <source>
        <tissue evidence="10">Leaf</tissue>
    </source>
</reference>
<dbReference type="InterPro" id="IPR035897">
    <property type="entry name" value="Toll_tir_struct_dom_sf"/>
</dbReference>
<dbReference type="PROSITE" id="PS50104">
    <property type="entry name" value="TIR"/>
    <property type="match status" value="1"/>
</dbReference>
<comment type="caution">
    <text evidence="10">The sequence shown here is derived from an EMBL/GenBank/DDBJ whole genome shotgun (WGS) entry which is preliminary data.</text>
</comment>
<dbReference type="FunFam" id="1.10.8.430:FF:000002">
    <property type="entry name" value="Disease resistance protein (TIR-NBS-LRR class)"/>
    <property type="match status" value="1"/>
</dbReference>
<feature type="region of interest" description="Disordered" evidence="8">
    <location>
        <begin position="852"/>
        <end position="873"/>
    </location>
</feature>
<evidence type="ECO:0000256" key="8">
    <source>
        <dbReference type="SAM" id="MobiDB-lite"/>
    </source>
</evidence>
<evidence type="ECO:0000256" key="3">
    <source>
        <dbReference type="ARBA" id="ARBA00022737"/>
    </source>
</evidence>
<dbReference type="EMBL" id="JBANAX010000727">
    <property type="protein sequence ID" value="KAL1195524.1"/>
    <property type="molecule type" value="Genomic_DNA"/>
</dbReference>
<evidence type="ECO:0000313" key="10">
    <source>
        <dbReference type="EMBL" id="KAL1195524.1"/>
    </source>
</evidence>
<evidence type="ECO:0000256" key="1">
    <source>
        <dbReference type="ARBA" id="ARBA00011982"/>
    </source>
</evidence>
<keyword evidence="4" id="KW-0378">Hydrolase</keyword>
<dbReference type="SUPFAM" id="SSF52058">
    <property type="entry name" value="L domain-like"/>
    <property type="match status" value="1"/>
</dbReference>
<evidence type="ECO:0000256" key="6">
    <source>
        <dbReference type="ARBA" id="ARBA00023027"/>
    </source>
</evidence>
<dbReference type="Gene3D" id="1.10.8.430">
    <property type="entry name" value="Helical domain of apoptotic protease-activating factors"/>
    <property type="match status" value="1"/>
</dbReference>
<dbReference type="PANTHER" id="PTHR11017">
    <property type="entry name" value="LEUCINE-RICH REPEAT-CONTAINING PROTEIN"/>
    <property type="match status" value="1"/>
</dbReference>
<dbReference type="SMART" id="SM00382">
    <property type="entry name" value="AAA"/>
    <property type="match status" value="1"/>
</dbReference>